<accession>A0A7W9QAT3</accession>
<name>A0A7W9QAT3_9ACTN</name>
<dbReference type="SMART" id="SM00530">
    <property type="entry name" value="HTH_XRE"/>
    <property type="match status" value="1"/>
</dbReference>
<dbReference type="Proteomes" id="UP000588098">
    <property type="component" value="Unassembled WGS sequence"/>
</dbReference>
<dbReference type="Gene3D" id="1.10.260.40">
    <property type="entry name" value="lambda repressor-like DNA-binding domains"/>
    <property type="match status" value="1"/>
</dbReference>
<dbReference type="InterPro" id="IPR010982">
    <property type="entry name" value="Lambda_DNA-bd_dom_sf"/>
</dbReference>
<evidence type="ECO:0000259" key="1">
    <source>
        <dbReference type="PROSITE" id="PS50943"/>
    </source>
</evidence>
<dbReference type="Pfam" id="PF19054">
    <property type="entry name" value="DUF5753"/>
    <property type="match status" value="1"/>
</dbReference>
<gene>
    <name evidence="2" type="ORF">FHS42_003801</name>
</gene>
<keyword evidence="3" id="KW-1185">Reference proteome</keyword>
<dbReference type="PROSITE" id="PS50943">
    <property type="entry name" value="HTH_CROC1"/>
    <property type="match status" value="1"/>
</dbReference>
<organism evidence="2 3">
    <name type="scientific">Streptomyces zagrosensis</name>
    <dbReference type="NCBI Taxonomy" id="1042984"/>
    <lineage>
        <taxon>Bacteria</taxon>
        <taxon>Bacillati</taxon>
        <taxon>Actinomycetota</taxon>
        <taxon>Actinomycetes</taxon>
        <taxon>Kitasatosporales</taxon>
        <taxon>Streptomycetaceae</taxon>
        <taxon>Streptomyces</taxon>
    </lineage>
</organism>
<evidence type="ECO:0000313" key="2">
    <source>
        <dbReference type="EMBL" id="MBB5936724.1"/>
    </source>
</evidence>
<dbReference type="GO" id="GO:0003677">
    <property type="term" value="F:DNA binding"/>
    <property type="evidence" value="ECO:0007669"/>
    <property type="project" value="InterPro"/>
</dbReference>
<reference evidence="2 3" key="1">
    <citation type="submission" date="2020-08" db="EMBL/GenBank/DDBJ databases">
        <title>Genomic Encyclopedia of Type Strains, Phase III (KMG-III): the genomes of soil and plant-associated and newly described type strains.</title>
        <authorList>
            <person name="Whitman W."/>
        </authorList>
    </citation>
    <scope>NUCLEOTIDE SEQUENCE [LARGE SCALE GENOMIC DNA]</scope>
    <source>
        <strain evidence="2 3">CECT 8305</strain>
    </source>
</reference>
<feature type="domain" description="HTH cro/C1-type" evidence="1">
    <location>
        <begin position="20"/>
        <end position="75"/>
    </location>
</feature>
<dbReference type="InterPro" id="IPR043917">
    <property type="entry name" value="DUF5753"/>
</dbReference>
<sequence>MSDESASSHLNPLVRFGQDVRRVREGRKITQRALGAAAGGYSESYVSKVEKGVILASAAFAEGCDRVFGTPGLYAGHRARIDEEAAPSWFVPYLKLERRATHVFDYSSTTLMGILQTDDYATAQFRAGFPGETEKVIAAKVAQRLRRRTVLERQPPLTLWVVINEAALRAEVGGPSVMAAQLDHLVDLSAVGNVELQVLPFSAGAVGTYLTAFTLLKLPEGKAVMHADDPTGGRLYQDGPAVEYTVEAFDRLRAHALAPDASRAMIRALRTGKET</sequence>
<dbReference type="EMBL" id="JACHJL010000009">
    <property type="protein sequence ID" value="MBB5936724.1"/>
    <property type="molecule type" value="Genomic_DNA"/>
</dbReference>
<dbReference type="AlphaFoldDB" id="A0A7W9QAT3"/>
<proteinExistence type="predicted"/>
<protein>
    <submittedName>
        <fullName evidence="2">Transcriptional regulator with XRE-family HTH domain</fullName>
    </submittedName>
</protein>
<dbReference type="CDD" id="cd00093">
    <property type="entry name" value="HTH_XRE"/>
    <property type="match status" value="1"/>
</dbReference>
<comment type="caution">
    <text evidence="2">The sequence shown here is derived from an EMBL/GenBank/DDBJ whole genome shotgun (WGS) entry which is preliminary data.</text>
</comment>
<dbReference type="SUPFAM" id="SSF47413">
    <property type="entry name" value="lambda repressor-like DNA-binding domains"/>
    <property type="match status" value="1"/>
</dbReference>
<dbReference type="Pfam" id="PF13560">
    <property type="entry name" value="HTH_31"/>
    <property type="match status" value="1"/>
</dbReference>
<evidence type="ECO:0000313" key="3">
    <source>
        <dbReference type="Proteomes" id="UP000588098"/>
    </source>
</evidence>
<dbReference type="InterPro" id="IPR001387">
    <property type="entry name" value="Cro/C1-type_HTH"/>
</dbReference>
<dbReference type="RefSeq" id="WP_184573297.1">
    <property type="nucleotide sequence ID" value="NZ_JACHJL010000009.1"/>
</dbReference>